<evidence type="ECO:0000256" key="3">
    <source>
        <dbReference type="PIRSR" id="PIRSR602401-1"/>
    </source>
</evidence>
<dbReference type="GO" id="GO:0005506">
    <property type="term" value="F:iron ion binding"/>
    <property type="evidence" value="ECO:0007669"/>
    <property type="project" value="InterPro"/>
</dbReference>
<keyword evidence="4" id="KW-0503">Monooxygenase</keyword>
<dbReference type="InterPro" id="IPR002401">
    <property type="entry name" value="Cyt_P450_E_grp-I"/>
</dbReference>
<protein>
    <recommendedName>
        <fullName evidence="8">Cytochrome P450</fullName>
    </recommendedName>
</protein>
<sequence>MAIMSMSLSNTVLASSQKVMRPRRIAARAVSSPGNSARPSPQQHQQSVTSVAAITGSSVRLSHPAPTAASAVEASASAANPVEQASKCPIRQLTSAFSAASDSLPSTSVGVPSAATASSSSSSSSSSSELRPIPGPAPLSLAALQDVSIIFTQGLHVAMLAFSEKYGPVCRFANPASLNGATSWVFLNSPEAVQHVCATAVRNYGRRYLPDIYNYVTHGKGILGSQDEYNARHRRLCSGPFRNRAQLQRFSTVVVERSHQLADIWMEAVEAAGARSSPSPSVSSPSPSVSPSPSPSVSSGGGCLVTDVAVHSQRLTLDIVGLVAFSHDFRQVEQVSRDLGGSAADPRLLPDRVLWAVNTFGQVLADIFITPLPLLRLLDALGLPHLRRLDEAVGVMRAAMLEVIQERRTALSSGLPGKDDLLQALLTATDEVGRGLTDEELWEDVHDIMGAGHETTATTTAALLYCISAHPDVRQRVEAELDQVLAGQPPSFEALEHMPYLQCCVKEVMRLYPAIPVFPREALRDDELPSGHVINAGDVVFMSSYALGRSAALWPDPLTFNPDRFSPEAEAAHHRFQWLPFGAGPRMCLGASFAQMSVSLMAATLLQRFRFTPLHPSSRLIPVAYDITMNFNPSGGLRMKVQPR</sequence>
<evidence type="ECO:0008006" key="8">
    <source>
        <dbReference type="Google" id="ProtNLM"/>
    </source>
</evidence>
<dbReference type="Gene3D" id="1.10.630.10">
    <property type="entry name" value="Cytochrome P450"/>
    <property type="match status" value="1"/>
</dbReference>
<dbReference type="InterPro" id="IPR036396">
    <property type="entry name" value="Cyt_P450_sf"/>
</dbReference>
<dbReference type="AlphaFoldDB" id="A0A9W6FAU6"/>
<feature type="binding site" description="axial binding residue" evidence="3">
    <location>
        <position position="588"/>
    </location>
    <ligand>
        <name>heme</name>
        <dbReference type="ChEBI" id="CHEBI:30413"/>
    </ligand>
    <ligandPart>
        <name>Fe</name>
        <dbReference type="ChEBI" id="CHEBI:18248"/>
    </ligandPart>
</feature>
<dbReference type="SUPFAM" id="SSF48264">
    <property type="entry name" value="Cytochrome P450"/>
    <property type="match status" value="1"/>
</dbReference>
<evidence type="ECO:0000313" key="7">
    <source>
        <dbReference type="Proteomes" id="UP001165080"/>
    </source>
</evidence>
<evidence type="ECO:0000256" key="5">
    <source>
        <dbReference type="SAM" id="MobiDB-lite"/>
    </source>
</evidence>
<dbReference type="EMBL" id="BRXU01000057">
    <property type="protein sequence ID" value="GLC62056.1"/>
    <property type="molecule type" value="Genomic_DNA"/>
</dbReference>
<feature type="compositionally biased region" description="Low complexity" evidence="5">
    <location>
        <begin position="113"/>
        <end position="128"/>
    </location>
</feature>
<dbReference type="PANTHER" id="PTHR24305:SF166">
    <property type="entry name" value="CYTOCHROME P450 12A4, MITOCHONDRIAL-RELATED"/>
    <property type="match status" value="1"/>
</dbReference>
<feature type="region of interest" description="Disordered" evidence="5">
    <location>
        <begin position="26"/>
        <end position="52"/>
    </location>
</feature>
<evidence type="ECO:0000256" key="1">
    <source>
        <dbReference type="ARBA" id="ARBA00001971"/>
    </source>
</evidence>
<keyword evidence="3 4" id="KW-0349">Heme</keyword>
<dbReference type="Proteomes" id="UP001165080">
    <property type="component" value="Unassembled WGS sequence"/>
</dbReference>
<accession>A0A9W6FAU6</accession>
<proteinExistence type="inferred from homology"/>
<dbReference type="PRINTS" id="PR00463">
    <property type="entry name" value="EP450I"/>
</dbReference>
<organism evidence="6 7">
    <name type="scientific">Pleodorina starrii</name>
    <dbReference type="NCBI Taxonomy" id="330485"/>
    <lineage>
        <taxon>Eukaryota</taxon>
        <taxon>Viridiplantae</taxon>
        <taxon>Chlorophyta</taxon>
        <taxon>core chlorophytes</taxon>
        <taxon>Chlorophyceae</taxon>
        <taxon>CS clade</taxon>
        <taxon>Chlamydomonadales</taxon>
        <taxon>Volvocaceae</taxon>
        <taxon>Pleodorina</taxon>
    </lineage>
</organism>
<name>A0A9W6FAU6_9CHLO</name>
<feature type="compositionally biased region" description="Polar residues" evidence="5">
    <location>
        <begin position="32"/>
        <end position="52"/>
    </location>
</feature>
<evidence type="ECO:0000256" key="4">
    <source>
        <dbReference type="RuleBase" id="RU000461"/>
    </source>
</evidence>
<evidence type="ECO:0000313" key="6">
    <source>
        <dbReference type="EMBL" id="GLC62056.1"/>
    </source>
</evidence>
<dbReference type="InterPro" id="IPR050121">
    <property type="entry name" value="Cytochrome_P450_monoxygenase"/>
</dbReference>
<dbReference type="GO" id="GO:0004497">
    <property type="term" value="F:monooxygenase activity"/>
    <property type="evidence" value="ECO:0007669"/>
    <property type="project" value="UniProtKB-KW"/>
</dbReference>
<reference evidence="6 7" key="1">
    <citation type="journal article" date="2023" name="Commun. Biol.">
        <title>Reorganization of the ancestral sex-determining regions during the evolution of trioecy in Pleodorina starrii.</title>
        <authorList>
            <person name="Takahashi K."/>
            <person name="Suzuki S."/>
            <person name="Kawai-Toyooka H."/>
            <person name="Yamamoto K."/>
            <person name="Hamaji T."/>
            <person name="Ootsuki R."/>
            <person name="Yamaguchi H."/>
            <person name="Kawachi M."/>
            <person name="Higashiyama T."/>
            <person name="Nozaki H."/>
        </authorList>
    </citation>
    <scope>NUCLEOTIDE SEQUENCE [LARGE SCALE GENOMIC DNA]</scope>
    <source>
        <strain evidence="6 7">NIES-4479</strain>
    </source>
</reference>
<comment type="similarity">
    <text evidence="2 4">Belongs to the cytochrome P450 family.</text>
</comment>
<dbReference type="PROSITE" id="PS00086">
    <property type="entry name" value="CYTOCHROME_P450"/>
    <property type="match status" value="1"/>
</dbReference>
<keyword evidence="3 4" id="KW-0479">Metal-binding</keyword>
<dbReference type="OrthoDB" id="1470350at2759"/>
<dbReference type="GO" id="GO:0020037">
    <property type="term" value="F:heme binding"/>
    <property type="evidence" value="ECO:0007669"/>
    <property type="project" value="InterPro"/>
</dbReference>
<dbReference type="PANTHER" id="PTHR24305">
    <property type="entry name" value="CYTOCHROME P450"/>
    <property type="match status" value="1"/>
</dbReference>
<feature type="compositionally biased region" description="Low complexity" evidence="5">
    <location>
        <begin position="276"/>
        <end position="287"/>
    </location>
</feature>
<keyword evidence="4" id="KW-0560">Oxidoreductase</keyword>
<evidence type="ECO:0000256" key="2">
    <source>
        <dbReference type="ARBA" id="ARBA00010617"/>
    </source>
</evidence>
<dbReference type="GO" id="GO:0016705">
    <property type="term" value="F:oxidoreductase activity, acting on paired donors, with incorporation or reduction of molecular oxygen"/>
    <property type="evidence" value="ECO:0007669"/>
    <property type="project" value="InterPro"/>
</dbReference>
<feature type="region of interest" description="Disordered" evidence="5">
    <location>
        <begin position="102"/>
        <end position="132"/>
    </location>
</feature>
<keyword evidence="3 4" id="KW-0408">Iron</keyword>
<feature type="region of interest" description="Disordered" evidence="5">
    <location>
        <begin position="275"/>
        <end position="298"/>
    </location>
</feature>
<comment type="caution">
    <text evidence="6">The sequence shown here is derived from an EMBL/GenBank/DDBJ whole genome shotgun (WGS) entry which is preliminary data.</text>
</comment>
<comment type="cofactor">
    <cofactor evidence="1 3">
        <name>heme</name>
        <dbReference type="ChEBI" id="CHEBI:30413"/>
    </cofactor>
</comment>
<gene>
    <name evidence="6" type="primary">PLEST011814</name>
    <name evidence="6" type="ORF">PLESTB_001835900</name>
</gene>
<keyword evidence="7" id="KW-1185">Reference proteome</keyword>
<dbReference type="InterPro" id="IPR017972">
    <property type="entry name" value="Cyt_P450_CS"/>
</dbReference>
<dbReference type="InterPro" id="IPR001128">
    <property type="entry name" value="Cyt_P450"/>
</dbReference>
<dbReference type="PRINTS" id="PR00385">
    <property type="entry name" value="P450"/>
</dbReference>
<dbReference type="Pfam" id="PF00067">
    <property type="entry name" value="p450"/>
    <property type="match status" value="1"/>
</dbReference>